<reference evidence="7" key="1">
    <citation type="submission" date="2021-12" db="EMBL/GenBank/DDBJ databases">
        <authorList>
            <person name="King R."/>
        </authorList>
    </citation>
    <scope>NUCLEOTIDE SEQUENCE</scope>
</reference>
<dbReference type="InterPro" id="IPR012590">
    <property type="entry name" value="POPLD_dom"/>
</dbReference>
<dbReference type="Proteomes" id="UP001152759">
    <property type="component" value="Chromosome 2"/>
</dbReference>
<dbReference type="KEGG" id="btab:109035969"/>
<dbReference type="GO" id="GO:0001682">
    <property type="term" value="P:tRNA 5'-leader removal"/>
    <property type="evidence" value="ECO:0007669"/>
    <property type="project" value="InterPro"/>
</dbReference>
<feature type="domain" description="Pop1 N-terminal" evidence="4">
    <location>
        <begin position="31"/>
        <end position="102"/>
    </location>
</feature>
<dbReference type="EMBL" id="OU963863">
    <property type="protein sequence ID" value="CAH0385209.1"/>
    <property type="molecule type" value="Genomic_DNA"/>
</dbReference>
<evidence type="ECO:0000259" key="5">
    <source>
        <dbReference type="Pfam" id="PF08170"/>
    </source>
</evidence>
<name>A0A9P0A5U2_BEMTA</name>
<dbReference type="Pfam" id="PF22770">
    <property type="entry name" value="POP1_C"/>
    <property type="match status" value="1"/>
</dbReference>
<feature type="domain" description="POPLD" evidence="5">
    <location>
        <begin position="505"/>
        <end position="594"/>
    </location>
</feature>
<dbReference type="InterPro" id="IPR055079">
    <property type="entry name" value="POP1_C"/>
</dbReference>
<keyword evidence="2" id="KW-0819">tRNA processing</keyword>
<dbReference type="PANTHER" id="PTHR22731">
    <property type="entry name" value="RIBONUCLEASES P/MRP PROTEIN SUBUNIT POP1"/>
    <property type="match status" value="1"/>
</dbReference>
<dbReference type="InterPro" id="IPR009723">
    <property type="entry name" value="Pop1_N"/>
</dbReference>
<dbReference type="GO" id="GO:0005655">
    <property type="term" value="C:nucleolar ribonuclease P complex"/>
    <property type="evidence" value="ECO:0007669"/>
    <property type="project" value="InterPro"/>
</dbReference>
<feature type="domain" description="Pop1 N-terminal" evidence="4">
    <location>
        <begin position="113"/>
        <end position="180"/>
    </location>
</feature>
<accession>A0A9P0A5U2</accession>
<evidence type="ECO:0000259" key="6">
    <source>
        <dbReference type="Pfam" id="PF22770"/>
    </source>
</evidence>
<keyword evidence="8" id="KW-1185">Reference proteome</keyword>
<dbReference type="PANTHER" id="PTHR22731:SF3">
    <property type="entry name" value="RIBONUCLEASES P_MRP PROTEIN SUBUNIT POP1"/>
    <property type="match status" value="1"/>
</dbReference>
<gene>
    <name evidence="7" type="ORF">BEMITA_LOCUS4461</name>
</gene>
<protein>
    <submittedName>
        <fullName evidence="7">Uncharacterized protein</fullName>
    </submittedName>
</protein>
<evidence type="ECO:0000256" key="3">
    <source>
        <dbReference type="ARBA" id="ARBA00023242"/>
    </source>
</evidence>
<evidence type="ECO:0000256" key="2">
    <source>
        <dbReference type="ARBA" id="ARBA00022694"/>
    </source>
</evidence>
<sequence length="866" mass="99088">MGETAETEELARHALLGDATFLPNYFENKAFISARIDEIEALNLAIGDASQKGMVFQTLPKHMRRRIMSHTIKRMPRKLREAHTRSLKSTGALSAVLKRPSRKYRRRPSNLLKEYNRRQKTNIWLETHIWHAKRFHMTKKWGYHLADRPNDKSYRACYRAAANHCLLQDLSFMNCIELVGPYSHLVSTLKSHTSAECGLTFGAKCYKSGVREGNVMFFEKDKYPFGAIGKVDFLWRFNDLSEETDAKLWLWCHPAYFNQILEQIISSFDLQIVSSDRKQSKKKKEKRKEKLKLDTRNIPFTRVPTYTSSTGVVKLNLLKDTLNRFRLTGPLANAVLTSAFKIPELDSSAEFKAFDWWSEYYSSEKKSAAYSAQKNFWALLASCTSPCQLPPHSAVSVTIVDPRLTLPQTRTKAVPDKTAVTPHQTPVLTLDPLCSDSPLWDSAIRDKVTETKLSTAELGERRSKRVVPGILPGEAEVFPSSRIPILLIQRPGVQSSSKRIGFGGGWDIISPAGWGMALWVGLVFRGCRAGGLREAISLSREMGTPLFNEPDTEAGQISNESDKKANLDAYFRRPPAKRLNFILMGIPTPFDFQWSRLIDEWNSSSSLLPENPSSDGSFFVLRNRFYLDQLLSFLTRNVQKKKIEKQLKKLLILEPALSKCLVPINVLLNNGGKLDKYSLVCLPNESDFSGIKQTHNRKRMRDQSMIDKDIIESQHEDYHFDKRQSLRAEHQKLLKKLRRKRVIEYRKRREEQANCCLADLKIRKRKMRKPSPTLELVKDYNEKMRALWLPDEKSIQNSNSRAVMGFVTNGAFCFSESLSSGQAYVTFLSLLQLILLLDKCSVSRNFLLIRNYASSHYKFAAFSLAL</sequence>
<evidence type="ECO:0000313" key="8">
    <source>
        <dbReference type="Proteomes" id="UP001152759"/>
    </source>
</evidence>
<dbReference type="InterPro" id="IPR039182">
    <property type="entry name" value="Pop1"/>
</dbReference>
<feature type="domain" description="POP1 C-terminal" evidence="6">
    <location>
        <begin position="660"/>
        <end position="864"/>
    </location>
</feature>
<dbReference type="Pfam" id="PF06978">
    <property type="entry name" value="POP1_N"/>
    <property type="match status" value="2"/>
</dbReference>
<evidence type="ECO:0000256" key="1">
    <source>
        <dbReference type="ARBA" id="ARBA00004123"/>
    </source>
</evidence>
<evidence type="ECO:0000259" key="4">
    <source>
        <dbReference type="Pfam" id="PF06978"/>
    </source>
</evidence>
<dbReference type="AlphaFoldDB" id="A0A9P0A5U2"/>
<organism evidence="7 8">
    <name type="scientific">Bemisia tabaci</name>
    <name type="common">Sweetpotato whitefly</name>
    <name type="synonym">Aleurodes tabaci</name>
    <dbReference type="NCBI Taxonomy" id="7038"/>
    <lineage>
        <taxon>Eukaryota</taxon>
        <taxon>Metazoa</taxon>
        <taxon>Ecdysozoa</taxon>
        <taxon>Arthropoda</taxon>
        <taxon>Hexapoda</taxon>
        <taxon>Insecta</taxon>
        <taxon>Pterygota</taxon>
        <taxon>Neoptera</taxon>
        <taxon>Paraneoptera</taxon>
        <taxon>Hemiptera</taxon>
        <taxon>Sternorrhyncha</taxon>
        <taxon>Aleyrodoidea</taxon>
        <taxon>Aleyrodidae</taxon>
        <taxon>Aleyrodinae</taxon>
        <taxon>Bemisia</taxon>
    </lineage>
</organism>
<evidence type="ECO:0000313" key="7">
    <source>
        <dbReference type="EMBL" id="CAH0385209.1"/>
    </source>
</evidence>
<dbReference type="GO" id="GO:0000172">
    <property type="term" value="C:ribonuclease MRP complex"/>
    <property type="evidence" value="ECO:0007669"/>
    <property type="project" value="InterPro"/>
</dbReference>
<proteinExistence type="predicted"/>
<comment type="subcellular location">
    <subcellularLocation>
        <location evidence="1">Nucleus</location>
    </subcellularLocation>
</comment>
<dbReference type="Pfam" id="PF08170">
    <property type="entry name" value="POPLD"/>
    <property type="match status" value="1"/>
</dbReference>
<keyword evidence="3" id="KW-0539">Nucleus</keyword>